<dbReference type="InterPro" id="IPR036388">
    <property type="entry name" value="WH-like_DNA-bd_sf"/>
</dbReference>
<protein>
    <submittedName>
        <fullName evidence="2">PadR family transcriptional regulator</fullName>
    </submittedName>
</protein>
<proteinExistence type="predicted"/>
<dbReference type="EMBL" id="JBHLVO010000002">
    <property type="protein sequence ID" value="MFC0270484.1"/>
    <property type="molecule type" value="Genomic_DNA"/>
</dbReference>
<evidence type="ECO:0000259" key="1">
    <source>
        <dbReference type="Pfam" id="PF03551"/>
    </source>
</evidence>
<organism evidence="2 3">
    <name type="scientific">Metabacillus herbersteinensis</name>
    <dbReference type="NCBI Taxonomy" id="283816"/>
    <lineage>
        <taxon>Bacteria</taxon>
        <taxon>Bacillati</taxon>
        <taxon>Bacillota</taxon>
        <taxon>Bacilli</taxon>
        <taxon>Bacillales</taxon>
        <taxon>Bacillaceae</taxon>
        <taxon>Metabacillus</taxon>
    </lineage>
</organism>
<dbReference type="Gene3D" id="1.10.10.10">
    <property type="entry name" value="Winged helix-like DNA-binding domain superfamily/Winged helix DNA-binding domain"/>
    <property type="match status" value="1"/>
</dbReference>
<evidence type="ECO:0000313" key="2">
    <source>
        <dbReference type="EMBL" id="MFC0270484.1"/>
    </source>
</evidence>
<dbReference type="Pfam" id="PF03551">
    <property type="entry name" value="PadR"/>
    <property type="match status" value="1"/>
</dbReference>
<feature type="domain" description="Transcription regulator PadR N-terminal" evidence="1">
    <location>
        <begin position="50"/>
        <end position="116"/>
    </location>
</feature>
<dbReference type="InterPro" id="IPR036390">
    <property type="entry name" value="WH_DNA-bd_sf"/>
</dbReference>
<sequence>MENRLNELRKSMKNSPFNELEFNDQHRKNILEKIHKVEEKDEDIFFSVMQLLTHEKTGFELAKSLRSRGIKRFEDNEGFLYTLLHRLEKTGYIKSSWDDNGAKHYQLTNKGTKILQKAESKQSRKHLVLKELLEG</sequence>
<reference evidence="2 3" key="1">
    <citation type="submission" date="2024-09" db="EMBL/GenBank/DDBJ databases">
        <authorList>
            <person name="Sun Q."/>
            <person name="Mori K."/>
        </authorList>
    </citation>
    <scope>NUCLEOTIDE SEQUENCE [LARGE SCALE GENOMIC DNA]</scope>
    <source>
        <strain evidence="2 3">CCM 7228</strain>
    </source>
</reference>
<accession>A0ABV6G9X4</accession>
<name>A0ABV6G9X4_9BACI</name>
<keyword evidence="3" id="KW-1185">Reference proteome</keyword>
<dbReference type="InterPro" id="IPR005149">
    <property type="entry name" value="Tscrpt_reg_PadR_N"/>
</dbReference>
<dbReference type="Proteomes" id="UP001589854">
    <property type="component" value="Unassembled WGS sequence"/>
</dbReference>
<dbReference type="SUPFAM" id="SSF46785">
    <property type="entry name" value="Winged helix' DNA-binding domain"/>
    <property type="match status" value="1"/>
</dbReference>
<gene>
    <name evidence="2" type="ORF">ACFFIX_03300</name>
</gene>
<dbReference type="NCBIfam" id="NF006931">
    <property type="entry name" value="PRK09416.1"/>
    <property type="match status" value="1"/>
</dbReference>
<dbReference type="RefSeq" id="WP_378930504.1">
    <property type="nucleotide sequence ID" value="NZ_JBHLVO010000002.1"/>
</dbReference>
<evidence type="ECO:0000313" key="3">
    <source>
        <dbReference type="Proteomes" id="UP001589854"/>
    </source>
</evidence>
<comment type="caution">
    <text evidence="2">The sequence shown here is derived from an EMBL/GenBank/DDBJ whole genome shotgun (WGS) entry which is preliminary data.</text>
</comment>